<keyword evidence="3" id="KW-1185">Reference proteome</keyword>
<name>A0ABZ1YSN3_9NOCA</name>
<sequence length="266" mass="28962">MASDLAKEGKDAIQDNKVLEELTDALGTMYKLPKDIPVIAKECGEFNAYWDPKNQSLILCYEMFAVAERYAKMQAADPANANSMGTTDIFNLYFDGVTRMITFHESAHMAINLYSLPATGREEDSADQLGALVLLTIPGPLGAGSVAAAADFWFAVSDDPASLDARTFADEHSLSQVRAYNLECWTYGSNPNVLDVLVNKPGEPEKKGFLPYQRAAGCPDEYNRMKAAWETLLKPYIETSLGAPASNTPSATPSSTTQTHSTTPTR</sequence>
<evidence type="ECO:0000313" key="2">
    <source>
        <dbReference type="EMBL" id="WUV46259.1"/>
    </source>
</evidence>
<dbReference type="InterPro" id="IPR025644">
    <property type="entry name" value="DUF4344"/>
</dbReference>
<evidence type="ECO:0000256" key="1">
    <source>
        <dbReference type="SAM" id="MobiDB-lite"/>
    </source>
</evidence>
<feature type="region of interest" description="Disordered" evidence="1">
    <location>
        <begin position="243"/>
        <end position="266"/>
    </location>
</feature>
<gene>
    <name evidence="2" type="ORF">OG563_45615</name>
</gene>
<evidence type="ECO:0000313" key="3">
    <source>
        <dbReference type="Proteomes" id="UP001432062"/>
    </source>
</evidence>
<organism evidence="2 3">
    <name type="scientific">Nocardia vinacea</name>
    <dbReference type="NCBI Taxonomy" id="96468"/>
    <lineage>
        <taxon>Bacteria</taxon>
        <taxon>Bacillati</taxon>
        <taxon>Actinomycetota</taxon>
        <taxon>Actinomycetes</taxon>
        <taxon>Mycobacteriales</taxon>
        <taxon>Nocardiaceae</taxon>
        <taxon>Nocardia</taxon>
    </lineage>
</organism>
<reference evidence="2" key="1">
    <citation type="submission" date="2022-10" db="EMBL/GenBank/DDBJ databases">
        <title>The complete genomes of actinobacterial strains from the NBC collection.</title>
        <authorList>
            <person name="Joergensen T.S."/>
            <person name="Alvarez Arevalo M."/>
            <person name="Sterndorff E.B."/>
            <person name="Faurdal D."/>
            <person name="Vuksanovic O."/>
            <person name="Mourched A.-S."/>
            <person name="Charusanti P."/>
            <person name="Shaw S."/>
            <person name="Blin K."/>
            <person name="Weber T."/>
        </authorList>
    </citation>
    <scope>NUCLEOTIDE SEQUENCE</scope>
    <source>
        <strain evidence="2">NBC_01482</strain>
    </source>
</reference>
<dbReference type="Proteomes" id="UP001432062">
    <property type="component" value="Chromosome"/>
</dbReference>
<dbReference type="EMBL" id="CP109441">
    <property type="protein sequence ID" value="WUV46259.1"/>
    <property type="molecule type" value="Genomic_DNA"/>
</dbReference>
<accession>A0ABZ1YSN3</accession>
<protein>
    <submittedName>
        <fullName evidence="2">DUF4344 domain-containing metallopeptidase</fullName>
    </submittedName>
</protein>
<proteinExistence type="predicted"/>
<dbReference type="RefSeq" id="WP_329409859.1">
    <property type="nucleotide sequence ID" value="NZ_CP109441.1"/>
</dbReference>
<dbReference type="Pfam" id="PF14247">
    <property type="entry name" value="DUF4344"/>
    <property type="match status" value="1"/>
</dbReference>